<dbReference type="GO" id="GO:0015074">
    <property type="term" value="P:DNA integration"/>
    <property type="evidence" value="ECO:0007669"/>
    <property type="project" value="InterPro"/>
</dbReference>
<proteinExistence type="predicted"/>
<dbReference type="Proteomes" id="UP000269148">
    <property type="component" value="Unassembled WGS sequence"/>
</dbReference>
<dbReference type="AlphaFoldDB" id="B4YVA4"/>
<reference evidence="2" key="1">
    <citation type="journal article" date="2008" name="PLoS ONE">
        <title>Streptococcus iniae M-like protein contributes to virulence in fish and is a target for live attenuated vaccine development.</title>
        <authorList>
            <person name="Locke J.B."/>
            <person name="Aziz R.K."/>
            <person name="Vicknair M.R."/>
            <person name="Nizet V."/>
            <person name="Buchanan J.T."/>
        </authorList>
    </citation>
    <scope>NUCLEOTIDE SEQUENCE</scope>
    <source>
        <strain evidence="2">K288</strain>
    </source>
</reference>
<dbReference type="InterPro" id="IPR001584">
    <property type="entry name" value="Integrase_cat-core"/>
</dbReference>
<accession>B4YVA4</accession>
<dbReference type="OrthoDB" id="9781005at2"/>
<organism evidence="2">
    <name type="scientific">Streptococcus iniae</name>
    <name type="common">Streptococcus shiloi</name>
    <dbReference type="NCBI Taxonomy" id="1346"/>
    <lineage>
        <taxon>Bacteria</taxon>
        <taxon>Bacillati</taxon>
        <taxon>Bacillota</taxon>
        <taxon>Bacilli</taxon>
        <taxon>Lactobacillales</taxon>
        <taxon>Streptococcaceae</taxon>
        <taxon>Streptococcus</taxon>
    </lineage>
</organism>
<dbReference type="EMBL" id="QLQD01000045">
    <property type="protein sequence ID" value="RLU57231.1"/>
    <property type="molecule type" value="Genomic_DNA"/>
</dbReference>
<evidence type="ECO:0000313" key="3">
    <source>
        <dbReference type="EMBL" id="RLU57231.1"/>
    </source>
</evidence>
<feature type="domain" description="Integrase catalytic" evidence="1">
    <location>
        <begin position="3"/>
        <end position="57"/>
    </location>
</feature>
<sequence length="78" mass="9244">MIESFFCILKSKIFYAYEKDYNSLEDLEQAVTHFIDYYNNNRIKVKQKDLVLCNTELSPLLKIPCPTFRGRSKANILF</sequence>
<dbReference type="EMBL" id="EU693239">
    <property type="protein sequence ID" value="ACF25921.1"/>
    <property type="molecule type" value="Genomic_DNA"/>
</dbReference>
<reference evidence="3 4" key="2">
    <citation type="submission" date="2018-06" db="EMBL/GenBank/DDBJ databases">
        <title>Mutators as drivers of adaptation in pathogenic bacteria and a risk factor for host jumps and vaccine escape.</title>
        <authorList>
            <person name="Barnes A.C."/>
            <person name="Silayeva O."/>
        </authorList>
    </citation>
    <scope>NUCLEOTIDE SEQUENCE [LARGE SCALE GENOMIC DNA]</scope>
    <source>
        <strain evidence="3 4">QMA0445</strain>
    </source>
</reference>
<evidence type="ECO:0000313" key="4">
    <source>
        <dbReference type="Proteomes" id="UP000269148"/>
    </source>
</evidence>
<evidence type="ECO:0000313" key="2">
    <source>
        <dbReference type="EMBL" id="ACF25921.1"/>
    </source>
</evidence>
<name>B4YVA4_STRIN</name>
<protein>
    <submittedName>
        <fullName evidence="2">TnpA</fullName>
    </submittedName>
</protein>
<dbReference type="Pfam" id="PF13333">
    <property type="entry name" value="rve_2"/>
    <property type="match status" value="1"/>
</dbReference>
<dbReference type="STRING" id="1346.BMF34_04620"/>
<evidence type="ECO:0000259" key="1">
    <source>
        <dbReference type="Pfam" id="PF13333"/>
    </source>
</evidence>
<gene>
    <name evidence="2" type="primary">tnpA</name>
    <name evidence="3" type="ORF">DIY07_04920</name>
</gene>